<feature type="domain" description="CusB-like beta-barrel" evidence="7">
    <location>
        <begin position="237"/>
        <end position="302"/>
    </location>
</feature>
<comment type="similarity">
    <text evidence="2">Belongs to the membrane fusion protein (MFP) (TC 8.A.1) family.</text>
</comment>
<dbReference type="InterPro" id="IPR058625">
    <property type="entry name" value="MdtA-like_BSH"/>
</dbReference>
<dbReference type="KEGG" id="ipo:Ilyop_1226"/>
<dbReference type="Proteomes" id="UP000006875">
    <property type="component" value="Chromosome"/>
</dbReference>
<dbReference type="Pfam" id="PF25954">
    <property type="entry name" value="Beta-barrel_RND_2"/>
    <property type="match status" value="1"/>
</dbReference>
<keyword evidence="10" id="KW-1185">Reference proteome</keyword>
<accession>E3H8M5</accession>
<organism evidence="9 10">
    <name type="scientific">Ilyobacter polytropus (strain ATCC 51220 / DSM 2926 / LMG 16218 / CuHBu1)</name>
    <dbReference type="NCBI Taxonomy" id="572544"/>
    <lineage>
        <taxon>Bacteria</taxon>
        <taxon>Fusobacteriati</taxon>
        <taxon>Fusobacteriota</taxon>
        <taxon>Fusobacteriia</taxon>
        <taxon>Fusobacteriales</taxon>
        <taxon>Fusobacteriaceae</taxon>
        <taxon>Ilyobacter</taxon>
    </lineage>
</organism>
<dbReference type="GO" id="GO:1990195">
    <property type="term" value="C:macrolide transmembrane transporter complex"/>
    <property type="evidence" value="ECO:0007669"/>
    <property type="project" value="InterPro"/>
</dbReference>
<dbReference type="Gene3D" id="6.10.140.1990">
    <property type="match status" value="1"/>
</dbReference>
<evidence type="ECO:0000259" key="7">
    <source>
        <dbReference type="Pfam" id="PF25954"/>
    </source>
</evidence>
<evidence type="ECO:0000259" key="6">
    <source>
        <dbReference type="Pfam" id="PF25917"/>
    </source>
</evidence>
<dbReference type="PROSITE" id="PS51257">
    <property type="entry name" value="PROKAR_LIPOPROTEIN"/>
    <property type="match status" value="1"/>
</dbReference>
<evidence type="ECO:0000256" key="3">
    <source>
        <dbReference type="ARBA" id="ARBA00022448"/>
    </source>
</evidence>
<dbReference type="GO" id="GO:1990961">
    <property type="term" value="P:xenobiotic detoxification by transmembrane export across the plasma membrane"/>
    <property type="evidence" value="ECO:0007669"/>
    <property type="project" value="InterPro"/>
</dbReference>
<dbReference type="AlphaFoldDB" id="E3H8M5"/>
<dbReference type="eggNOG" id="COG0845">
    <property type="taxonomic scope" value="Bacteria"/>
</dbReference>
<keyword evidence="3" id="KW-0813">Transport</keyword>
<reference evidence="9 10" key="1">
    <citation type="journal article" date="2010" name="Stand. Genomic Sci.">
        <title>Complete genome sequence of Ilyobacter polytropus type strain (CuHbu1).</title>
        <authorList>
            <person name="Sikorski J."/>
            <person name="Chertkov O."/>
            <person name="Lapidus A."/>
            <person name="Nolan M."/>
            <person name="Lucas S."/>
            <person name="Del Rio T.G."/>
            <person name="Tice H."/>
            <person name="Cheng J.F."/>
            <person name="Tapia R."/>
            <person name="Han C."/>
            <person name="Goodwin L."/>
            <person name="Pitluck S."/>
            <person name="Liolios K."/>
            <person name="Ivanova N."/>
            <person name="Mavromatis K."/>
            <person name="Mikhailova N."/>
            <person name="Pati A."/>
            <person name="Chen A."/>
            <person name="Palaniappan K."/>
            <person name="Land M."/>
            <person name="Hauser L."/>
            <person name="Chang Y.J."/>
            <person name="Jeffries C.D."/>
            <person name="Brambilla E."/>
            <person name="Yasawong M."/>
            <person name="Rohde M."/>
            <person name="Pukall R."/>
            <person name="Spring S."/>
            <person name="Goker M."/>
            <person name="Woyke T."/>
            <person name="Bristow J."/>
            <person name="Eisen J.A."/>
            <person name="Markowitz V."/>
            <person name="Hugenholtz P."/>
            <person name="Kyrpides N.C."/>
            <person name="Klenk H.P."/>
        </authorList>
    </citation>
    <scope>NUCLEOTIDE SEQUENCE [LARGE SCALE GENOMIC DNA]</scope>
    <source>
        <strain evidence="10">ATCC 51220 / DSM 2926 / LMG 16218 / CuHBu1</strain>
    </source>
</reference>
<dbReference type="InterPro" id="IPR058627">
    <property type="entry name" value="MdtA-like_C"/>
</dbReference>
<dbReference type="GO" id="GO:1990281">
    <property type="term" value="C:efflux pump complex"/>
    <property type="evidence" value="ECO:0007669"/>
    <property type="project" value="TreeGrafter"/>
</dbReference>
<protein>
    <submittedName>
        <fullName evidence="9">Efflux transporter, RND family, MFP subunit</fullName>
    </submittedName>
</protein>
<evidence type="ECO:0000256" key="2">
    <source>
        <dbReference type="ARBA" id="ARBA00009477"/>
    </source>
</evidence>
<dbReference type="SUPFAM" id="SSF111369">
    <property type="entry name" value="HlyD-like secretion proteins"/>
    <property type="match status" value="2"/>
</dbReference>
<dbReference type="Pfam" id="PF25917">
    <property type="entry name" value="BSH_RND"/>
    <property type="match status" value="1"/>
</dbReference>
<keyword evidence="4 5" id="KW-0175">Coiled coil</keyword>
<evidence type="ECO:0000313" key="9">
    <source>
        <dbReference type="EMBL" id="ADO83007.1"/>
    </source>
</evidence>
<name>E3H8M5_ILYPC</name>
<dbReference type="Gene3D" id="2.40.420.20">
    <property type="match status" value="1"/>
</dbReference>
<dbReference type="InterPro" id="IPR006143">
    <property type="entry name" value="RND_pump_MFP"/>
</dbReference>
<gene>
    <name evidence="9" type="ordered locus">Ilyop_1226</name>
</gene>
<dbReference type="GO" id="GO:0019898">
    <property type="term" value="C:extrinsic component of membrane"/>
    <property type="evidence" value="ECO:0007669"/>
    <property type="project" value="InterPro"/>
</dbReference>
<dbReference type="OrthoDB" id="85226at2"/>
<dbReference type="RefSeq" id="WP_013387674.1">
    <property type="nucleotide sequence ID" value="NC_014632.1"/>
</dbReference>
<dbReference type="PANTHER" id="PTHR30469:SF20">
    <property type="entry name" value="EFFLUX RND TRANSPORTER PERIPLASMIC ADAPTOR SUBUNIT"/>
    <property type="match status" value="1"/>
</dbReference>
<feature type="domain" description="Multidrug resistance protein MdtA-like C-terminal permuted SH3" evidence="8">
    <location>
        <begin position="314"/>
        <end position="376"/>
    </location>
</feature>
<evidence type="ECO:0000256" key="4">
    <source>
        <dbReference type="ARBA" id="ARBA00023054"/>
    </source>
</evidence>
<sequence>MKKVLIYIFIILVLAACGKKKEEVQVKEKPRSVRYLVAENKTSEFKRIFAGNIISETESNLSFRVSGTIIKKYSKLGDYVEKGQILAELDNEDYKLDVENAAAQYDSSRAKLAEANAQMKSAKASLINSKNEYARIEKLYFDDNVSKSQYDSSKADRDVTESNLAQFEAYKKSAQSNLKASEMQLAQSKLKLSYTKLIAPENGFITAEEKEENETVSSGTPVYKISLGEKLQTETFIPETIISLIKKGQKVDVEISALTGKVYKGEIKEIGTSSEGYGNTFPVKIELLEKDENIKPGMSSKIGFDFGQNSDARLVIPISALDQNPAGEKYVYTVKEIKDGVGKVIKSVVTIGEITSEGVEILSGIKSGDYIITSGVTQITEGQEVSVSSREEN</sequence>
<evidence type="ECO:0000259" key="8">
    <source>
        <dbReference type="Pfam" id="PF25967"/>
    </source>
</evidence>
<dbReference type="HOGENOM" id="CLU_018816_1_0_0"/>
<feature type="coiled-coil region" evidence="5">
    <location>
        <begin position="91"/>
        <end position="132"/>
    </location>
</feature>
<evidence type="ECO:0000256" key="1">
    <source>
        <dbReference type="ARBA" id="ARBA00004196"/>
    </source>
</evidence>
<dbReference type="GO" id="GO:0030313">
    <property type="term" value="C:cell envelope"/>
    <property type="evidence" value="ECO:0007669"/>
    <property type="project" value="UniProtKB-SubCell"/>
</dbReference>
<dbReference type="InterPro" id="IPR058792">
    <property type="entry name" value="Beta-barrel_RND_2"/>
</dbReference>
<dbReference type="GO" id="GO:0015562">
    <property type="term" value="F:efflux transmembrane transporter activity"/>
    <property type="evidence" value="ECO:0007669"/>
    <property type="project" value="TreeGrafter"/>
</dbReference>
<dbReference type="PANTHER" id="PTHR30469">
    <property type="entry name" value="MULTIDRUG RESISTANCE PROTEIN MDTA"/>
    <property type="match status" value="1"/>
</dbReference>
<comment type="subcellular location">
    <subcellularLocation>
        <location evidence="1">Cell envelope</location>
    </subcellularLocation>
</comment>
<evidence type="ECO:0000313" key="10">
    <source>
        <dbReference type="Proteomes" id="UP000006875"/>
    </source>
</evidence>
<dbReference type="NCBIfam" id="TIGR01730">
    <property type="entry name" value="RND_mfp"/>
    <property type="match status" value="1"/>
</dbReference>
<dbReference type="EMBL" id="CP002281">
    <property type="protein sequence ID" value="ADO83007.1"/>
    <property type="molecule type" value="Genomic_DNA"/>
</dbReference>
<proteinExistence type="inferred from homology"/>
<dbReference type="InterPro" id="IPR030190">
    <property type="entry name" value="MacA_alpha-hairpin_sf"/>
</dbReference>
<feature type="domain" description="Multidrug resistance protein MdtA-like barrel-sandwich hybrid" evidence="6">
    <location>
        <begin position="63"/>
        <end position="221"/>
    </location>
</feature>
<evidence type="ECO:0000256" key="5">
    <source>
        <dbReference type="SAM" id="Coils"/>
    </source>
</evidence>
<dbReference type="Gene3D" id="2.40.50.100">
    <property type="match status" value="1"/>
</dbReference>
<dbReference type="Pfam" id="PF25967">
    <property type="entry name" value="RND-MFP_C"/>
    <property type="match status" value="1"/>
</dbReference>
<dbReference type="STRING" id="572544.Ilyop_1226"/>
<dbReference type="Gene3D" id="2.40.30.170">
    <property type="match status" value="1"/>
</dbReference>